<dbReference type="PANTHER" id="PTHR47918">
    <property type="entry name" value="DNA-BINDING PROTEIN FIS"/>
    <property type="match status" value="1"/>
</dbReference>
<accession>A0A095SJA8</accession>
<dbReference type="PRINTS" id="PR01590">
    <property type="entry name" value="HTHFIS"/>
</dbReference>
<name>A0A095SJA8_9GAMM</name>
<keyword evidence="2" id="KW-0238">DNA-binding</keyword>
<sequence>MNTAEARKQPHLTIARSETHDTLRNCVRRSLNDYFNQLDGEPVSELYQMVLAEMEIPLLEKVLEYTRGNQTKAAELLGLNRGTLRKKLKQYGLL</sequence>
<dbReference type="InterPro" id="IPR050207">
    <property type="entry name" value="Trans_regulatory_Fis"/>
</dbReference>
<feature type="domain" description="DNA binding HTH" evidence="4">
    <location>
        <begin position="51"/>
        <end position="91"/>
    </location>
</feature>
<evidence type="ECO:0000256" key="3">
    <source>
        <dbReference type="ARBA" id="ARBA00029540"/>
    </source>
</evidence>
<gene>
    <name evidence="5" type="ORF">Y5S_02189</name>
</gene>
<dbReference type="AlphaFoldDB" id="A0A095SJA8"/>
<dbReference type="GO" id="GO:0006355">
    <property type="term" value="P:regulation of DNA-templated transcription"/>
    <property type="evidence" value="ECO:0007669"/>
    <property type="project" value="InterPro"/>
</dbReference>
<dbReference type="PRINTS" id="PR01591">
    <property type="entry name" value="DNABINDNGFIS"/>
</dbReference>
<keyword evidence="6" id="KW-1185">Reference proteome</keyword>
<dbReference type="STRING" id="1177154.Y5S_02189"/>
<dbReference type="Gene3D" id="1.10.10.60">
    <property type="entry name" value="Homeodomain-like"/>
    <property type="match status" value="1"/>
</dbReference>
<comment type="caution">
    <text evidence="5">The sequence shown here is derived from an EMBL/GenBank/DDBJ whole genome shotgun (WGS) entry which is preliminary data.</text>
</comment>
<evidence type="ECO:0000256" key="2">
    <source>
        <dbReference type="ARBA" id="ARBA00023125"/>
    </source>
</evidence>
<protein>
    <recommendedName>
        <fullName evidence="3">Putative Fis-like DNA-binding protein</fullName>
    </recommendedName>
</protein>
<dbReference type="EMBL" id="ARXV01000008">
    <property type="protein sequence ID" value="KGD64434.1"/>
    <property type="molecule type" value="Genomic_DNA"/>
</dbReference>
<evidence type="ECO:0000313" key="5">
    <source>
        <dbReference type="EMBL" id="KGD64434.1"/>
    </source>
</evidence>
<evidence type="ECO:0000313" key="6">
    <source>
        <dbReference type="Proteomes" id="UP000029444"/>
    </source>
</evidence>
<dbReference type="NCBIfam" id="NF001659">
    <property type="entry name" value="PRK00430.1"/>
    <property type="match status" value="1"/>
</dbReference>
<dbReference type="InterPro" id="IPR002197">
    <property type="entry name" value="HTH_Fis"/>
</dbReference>
<dbReference type="SUPFAM" id="SSF46689">
    <property type="entry name" value="Homeodomain-like"/>
    <property type="match status" value="1"/>
</dbReference>
<reference evidence="5 6" key="1">
    <citation type="submission" date="2012-09" db="EMBL/GenBank/DDBJ databases">
        <title>Genome Sequence of alkane-degrading Bacterium Alcanivorax sp. 19-m-6.</title>
        <authorList>
            <person name="Lai Q."/>
            <person name="Shao Z."/>
        </authorList>
    </citation>
    <scope>NUCLEOTIDE SEQUENCE [LARGE SCALE GENOMIC DNA]</scope>
    <source>
        <strain evidence="5 6">19-m-6</strain>
    </source>
</reference>
<dbReference type="eggNOG" id="COG2901">
    <property type="taxonomic scope" value="Bacteria"/>
</dbReference>
<dbReference type="RefSeq" id="WP_022984641.1">
    <property type="nucleotide sequence ID" value="NZ_ARXV01000008.1"/>
</dbReference>
<dbReference type="Proteomes" id="UP000029444">
    <property type="component" value="Unassembled WGS sequence"/>
</dbReference>
<dbReference type="Pfam" id="PF02954">
    <property type="entry name" value="HTH_8"/>
    <property type="match status" value="1"/>
</dbReference>
<dbReference type="PIRSF" id="PIRSF002097">
    <property type="entry name" value="DNA-binding_Fis"/>
    <property type="match status" value="1"/>
</dbReference>
<evidence type="ECO:0000259" key="4">
    <source>
        <dbReference type="Pfam" id="PF02954"/>
    </source>
</evidence>
<organism evidence="5 6">
    <name type="scientific">Alcanivorax nanhaiticus</name>
    <dbReference type="NCBI Taxonomy" id="1177154"/>
    <lineage>
        <taxon>Bacteria</taxon>
        <taxon>Pseudomonadati</taxon>
        <taxon>Pseudomonadota</taxon>
        <taxon>Gammaproteobacteria</taxon>
        <taxon>Oceanospirillales</taxon>
        <taxon>Alcanivoracaceae</taxon>
        <taxon>Alcanivorax</taxon>
    </lineage>
</organism>
<comment type="similarity">
    <text evidence="1">Belongs to the transcriptional regulatory Fis family.</text>
</comment>
<dbReference type="PATRIC" id="fig|1177154.3.peg.2229"/>
<dbReference type="InterPro" id="IPR005412">
    <property type="entry name" value="Fis_DNA-bd"/>
</dbReference>
<proteinExistence type="inferred from homology"/>
<dbReference type="OrthoDB" id="9802388at2"/>
<dbReference type="GO" id="GO:0043565">
    <property type="term" value="F:sequence-specific DNA binding"/>
    <property type="evidence" value="ECO:0007669"/>
    <property type="project" value="InterPro"/>
</dbReference>
<dbReference type="InterPro" id="IPR009057">
    <property type="entry name" value="Homeodomain-like_sf"/>
</dbReference>
<evidence type="ECO:0000256" key="1">
    <source>
        <dbReference type="ARBA" id="ARBA00008559"/>
    </source>
</evidence>
<dbReference type="PANTHER" id="PTHR47918:SF1">
    <property type="entry name" value="DNA-BINDING PROTEIN FIS"/>
    <property type="match status" value="1"/>
</dbReference>